<evidence type="ECO:0000313" key="11">
    <source>
        <dbReference type="Proteomes" id="UP000663834"/>
    </source>
</evidence>
<dbReference type="EMBL" id="CAJNOV010017865">
    <property type="protein sequence ID" value="CAF1613411.1"/>
    <property type="molecule type" value="Genomic_DNA"/>
</dbReference>
<dbReference type="EMBL" id="CAJNOW010007828">
    <property type="protein sequence ID" value="CAF1523704.1"/>
    <property type="molecule type" value="Genomic_DNA"/>
</dbReference>
<dbReference type="Proteomes" id="UP000663887">
    <property type="component" value="Unassembled WGS sequence"/>
</dbReference>
<dbReference type="InterPro" id="IPR001810">
    <property type="entry name" value="F-box_dom"/>
</dbReference>
<evidence type="ECO:0000313" key="12">
    <source>
        <dbReference type="Proteomes" id="UP000663866"/>
    </source>
</evidence>
<gene>
    <name evidence="9" type="ORF">BYL167_LOCUS19373</name>
    <name evidence="3" type="ORF">CJN711_LOCUS36820</name>
    <name evidence="10" type="ORF">GIL414_LOCUS37153</name>
    <name evidence="2" type="ORF">KQP761_LOCUS15852</name>
    <name evidence="4" type="ORF">MBJ925_LOCUS13641</name>
    <name evidence="7" type="ORF">OVN521_LOCUS9677</name>
    <name evidence="8" type="ORF">UXM345_LOCUS13693</name>
    <name evidence="6" type="ORF">WKI299_LOCUS32802</name>
    <name evidence="5" type="ORF">XDN619_LOCUS21015</name>
</gene>
<dbReference type="EMBL" id="CAJNRE010006321">
    <property type="protein sequence ID" value="CAF2053721.1"/>
    <property type="molecule type" value="Genomic_DNA"/>
</dbReference>
<dbReference type="EMBL" id="CAJOBH010008202">
    <property type="protein sequence ID" value="CAF4106337.1"/>
    <property type="molecule type" value="Genomic_DNA"/>
</dbReference>
<evidence type="ECO:0000313" key="2">
    <source>
        <dbReference type="EMBL" id="CAF1523704.1"/>
    </source>
</evidence>
<dbReference type="Proteomes" id="UP000681967">
    <property type="component" value="Unassembled WGS sequence"/>
</dbReference>
<accession>A0A815V263</accession>
<sequence length="328" mass="38819">MTVIPILLETLPNELLMNIFQYFDARDLFQAFHNLNYRFNRLLQSLGYVCFTLIKFDFNESNDYHIFAPYIYNLVIDHAVDIDLSRFVNLHRLTLLSPTSNQLKQVVSNSLDYLEYLSIGYEYFLFSYYIPDLCEKIFSNGFPRLTSCCLFEPRILEIIPQFTQTTQLCILKMDNVDLLAYKYILSLCPNLNLFEFTMLNQQDDLIHIEPHRNLKKMSIKFPSLMKSFSDYAMSCYLSCVPNLEQLNICEINFDVTIMVYLNSNWFASLINKHLPSLRRYKYYIRACGVKQNDENTLNSIKTNFKQIHNQRYQSVLVIKLSYWSLSTD</sequence>
<evidence type="ECO:0000313" key="5">
    <source>
        <dbReference type="EMBL" id="CAF2112378.1"/>
    </source>
</evidence>
<dbReference type="SUPFAM" id="SSF81383">
    <property type="entry name" value="F-box domain"/>
    <property type="match status" value="1"/>
</dbReference>
<dbReference type="EMBL" id="CAJNRF010015172">
    <property type="protein sequence ID" value="CAF2168305.1"/>
    <property type="molecule type" value="Genomic_DNA"/>
</dbReference>
<evidence type="ECO:0000313" key="10">
    <source>
        <dbReference type="EMBL" id="CAF4558595.1"/>
    </source>
</evidence>
<dbReference type="EMBL" id="CAJOBF010001500">
    <property type="protein sequence ID" value="CAF3957214.1"/>
    <property type="molecule type" value="Genomic_DNA"/>
</dbReference>
<dbReference type="Proteomes" id="UP000663856">
    <property type="component" value="Unassembled WGS sequence"/>
</dbReference>
<organism evidence="2 11">
    <name type="scientific">Rotaria magnacalcarata</name>
    <dbReference type="NCBI Taxonomy" id="392030"/>
    <lineage>
        <taxon>Eukaryota</taxon>
        <taxon>Metazoa</taxon>
        <taxon>Spiralia</taxon>
        <taxon>Gnathifera</taxon>
        <taxon>Rotifera</taxon>
        <taxon>Eurotatoria</taxon>
        <taxon>Bdelloidea</taxon>
        <taxon>Philodinida</taxon>
        <taxon>Philodinidae</taxon>
        <taxon>Rotaria</taxon>
    </lineage>
</organism>
<dbReference type="AlphaFoldDB" id="A0A815V263"/>
<dbReference type="Proteomes" id="UP000663866">
    <property type="component" value="Unassembled WGS sequence"/>
</dbReference>
<evidence type="ECO:0000313" key="4">
    <source>
        <dbReference type="EMBL" id="CAF2053721.1"/>
    </source>
</evidence>
<evidence type="ECO:0000313" key="3">
    <source>
        <dbReference type="EMBL" id="CAF1613411.1"/>
    </source>
</evidence>
<dbReference type="Proteomes" id="UP000663842">
    <property type="component" value="Unassembled WGS sequence"/>
</dbReference>
<reference evidence="2" key="1">
    <citation type="submission" date="2021-02" db="EMBL/GenBank/DDBJ databases">
        <authorList>
            <person name="Nowell W R."/>
        </authorList>
    </citation>
    <scope>NUCLEOTIDE SEQUENCE</scope>
</reference>
<evidence type="ECO:0000313" key="6">
    <source>
        <dbReference type="EMBL" id="CAF2168305.1"/>
    </source>
</evidence>
<comment type="caution">
    <text evidence="2">The sequence shown here is derived from an EMBL/GenBank/DDBJ whole genome shotgun (WGS) entry which is preliminary data.</text>
</comment>
<dbReference type="EMBL" id="CAJOBG010001188">
    <property type="protein sequence ID" value="CAF3904235.1"/>
    <property type="molecule type" value="Genomic_DNA"/>
</dbReference>
<protein>
    <recommendedName>
        <fullName evidence="1">F-box domain-containing protein</fullName>
    </recommendedName>
</protein>
<dbReference type="Proteomes" id="UP000663824">
    <property type="component" value="Unassembled WGS sequence"/>
</dbReference>
<dbReference type="Pfam" id="PF00646">
    <property type="entry name" value="F-box"/>
    <property type="match status" value="1"/>
</dbReference>
<dbReference type="PROSITE" id="PS50181">
    <property type="entry name" value="FBOX"/>
    <property type="match status" value="1"/>
</dbReference>
<dbReference type="EMBL" id="CAJNRG010009318">
    <property type="protein sequence ID" value="CAF2112378.1"/>
    <property type="molecule type" value="Genomic_DNA"/>
</dbReference>
<dbReference type="EMBL" id="CAJOBJ010094590">
    <property type="protein sequence ID" value="CAF4558595.1"/>
    <property type="molecule type" value="Genomic_DNA"/>
</dbReference>
<evidence type="ECO:0000313" key="7">
    <source>
        <dbReference type="EMBL" id="CAF3904235.1"/>
    </source>
</evidence>
<evidence type="ECO:0000259" key="1">
    <source>
        <dbReference type="PROSITE" id="PS50181"/>
    </source>
</evidence>
<keyword evidence="12" id="KW-1185">Reference proteome</keyword>
<dbReference type="Proteomes" id="UP000663834">
    <property type="component" value="Unassembled WGS sequence"/>
</dbReference>
<dbReference type="InterPro" id="IPR036047">
    <property type="entry name" value="F-box-like_dom_sf"/>
</dbReference>
<evidence type="ECO:0000313" key="9">
    <source>
        <dbReference type="EMBL" id="CAF4106337.1"/>
    </source>
</evidence>
<evidence type="ECO:0000313" key="8">
    <source>
        <dbReference type="EMBL" id="CAF3957214.1"/>
    </source>
</evidence>
<name>A0A815V263_9BILA</name>
<dbReference type="Proteomes" id="UP000663855">
    <property type="component" value="Unassembled WGS sequence"/>
</dbReference>
<dbReference type="Proteomes" id="UP000681720">
    <property type="component" value="Unassembled WGS sequence"/>
</dbReference>
<feature type="domain" description="F-box" evidence="1">
    <location>
        <begin position="5"/>
        <end position="54"/>
    </location>
</feature>
<proteinExistence type="predicted"/>
<dbReference type="OrthoDB" id="5345779at2759"/>